<feature type="domain" description="SHSP" evidence="4">
    <location>
        <begin position="45"/>
        <end position="157"/>
    </location>
</feature>
<dbReference type="GO" id="GO:0051082">
    <property type="term" value="F:unfolded protein binding"/>
    <property type="evidence" value="ECO:0007669"/>
    <property type="project" value="TreeGrafter"/>
</dbReference>
<dbReference type="InterPro" id="IPR008978">
    <property type="entry name" value="HSP20-like_chaperone"/>
</dbReference>
<evidence type="ECO:0000256" key="1">
    <source>
        <dbReference type="ARBA" id="ARBA00023016"/>
    </source>
</evidence>
<evidence type="ECO:0000256" key="2">
    <source>
        <dbReference type="PROSITE-ProRule" id="PRU00285"/>
    </source>
</evidence>
<proteinExistence type="inferred from homology"/>
<dbReference type="Proteomes" id="UP000594454">
    <property type="component" value="Chromosome 2"/>
</dbReference>
<evidence type="ECO:0000313" key="6">
    <source>
        <dbReference type="Proteomes" id="UP000594454"/>
    </source>
</evidence>
<dbReference type="PRINTS" id="PR00299">
    <property type="entry name" value="ACRYSTALLIN"/>
</dbReference>
<dbReference type="CDD" id="cd06526">
    <property type="entry name" value="metazoan_ACD"/>
    <property type="match status" value="1"/>
</dbReference>
<dbReference type="InParanoid" id="A0A7R8UKX3"/>
<keyword evidence="6" id="KW-1185">Reference proteome</keyword>
<dbReference type="EMBL" id="LR899010">
    <property type="protein sequence ID" value="CAD7082730.1"/>
    <property type="molecule type" value="Genomic_DNA"/>
</dbReference>
<dbReference type="GO" id="GO:0005737">
    <property type="term" value="C:cytoplasm"/>
    <property type="evidence" value="ECO:0007669"/>
    <property type="project" value="TreeGrafter"/>
</dbReference>
<dbReference type="GO" id="GO:0005634">
    <property type="term" value="C:nucleus"/>
    <property type="evidence" value="ECO:0007669"/>
    <property type="project" value="TreeGrafter"/>
</dbReference>
<name>A0A7R8UKX3_HERIL</name>
<dbReference type="GO" id="GO:0009408">
    <property type="term" value="P:response to heat"/>
    <property type="evidence" value="ECO:0007669"/>
    <property type="project" value="TreeGrafter"/>
</dbReference>
<dbReference type="PANTHER" id="PTHR45640">
    <property type="entry name" value="HEAT SHOCK PROTEIN HSP-12.2-RELATED"/>
    <property type="match status" value="1"/>
</dbReference>
<dbReference type="OrthoDB" id="1431247at2759"/>
<dbReference type="PANTHER" id="PTHR45640:SF13">
    <property type="entry name" value="HEAT SHOCK PROTEIN 22-RELATED"/>
    <property type="match status" value="1"/>
</dbReference>
<dbReference type="InterPro" id="IPR002068">
    <property type="entry name" value="A-crystallin/Hsp20_dom"/>
</dbReference>
<dbReference type="InterPro" id="IPR001436">
    <property type="entry name" value="Alpha-crystallin/sHSP_animal"/>
</dbReference>
<protein>
    <recommendedName>
        <fullName evidence="4">SHSP domain-containing protein</fullName>
    </recommendedName>
</protein>
<evidence type="ECO:0000259" key="4">
    <source>
        <dbReference type="PROSITE" id="PS01031"/>
    </source>
</evidence>
<dbReference type="Gene3D" id="2.60.40.790">
    <property type="match status" value="1"/>
</dbReference>
<dbReference type="AlphaFoldDB" id="A0A7R8UKX3"/>
<evidence type="ECO:0000313" key="5">
    <source>
        <dbReference type="EMBL" id="CAD7082730.1"/>
    </source>
</evidence>
<organism evidence="5 6">
    <name type="scientific">Hermetia illucens</name>
    <name type="common">Black soldier fly</name>
    <dbReference type="NCBI Taxonomy" id="343691"/>
    <lineage>
        <taxon>Eukaryota</taxon>
        <taxon>Metazoa</taxon>
        <taxon>Ecdysozoa</taxon>
        <taxon>Arthropoda</taxon>
        <taxon>Hexapoda</taxon>
        <taxon>Insecta</taxon>
        <taxon>Pterygota</taxon>
        <taxon>Neoptera</taxon>
        <taxon>Endopterygota</taxon>
        <taxon>Diptera</taxon>
        <taxon>Brachycera</taxon>
        <taxon>Stratiomyomorpha</taxon>
        <taxon>Stratiomyidae</taxon>
        <taxon>Hermetiinae</taxon>
        <taxon>Hermetia</taxon>
    </lineage>
</organism>
<keyword evidence="1" id="KW-0346">Stress response</keyword>
<sequence length="174" mass="20162">MFKKKYSPEYTDLNTCRNDSMTHFQPECEQPPLIVQSCCEYCQGQEAYEIEEPAELRRGPFVNQDGFQVAIEVKPFKRDELTVRVVDHYIVIEGVHEEREEDYGLVARHFTKKFQLPQQFDPKDVVSSLSVDGILTVRAPHPPGAAEKWQEHDVHIQLEADNDPAEDETREESK</sequence>
<dbReference type="SUPFAM" id="SSF49764">
    <property type="entry name" value="HSP20-like chaperones"/>
    <property type="match status" value="1"/>
</dbReference>
<dbReference type="PROSITE" id="PS01031">
    <property type="entry name" value="SHSP"/>
    <property type="match status" value="1"/>
</dbReference>
<evidence type="ECO:0000256" key="3">
    <source>
        <dbReference type="RuleBase" id="RU003616"/>
    </source>
</evidence>
<comment type="similarity">
    <text evidence="2 3">Belongs to the small heat shock protein (HSP20) family.</text>
</comment>
<dbReference type="Pfam" id="PF00011">
    <property type="entry name" value="HSP20"/>
    <property type="match status" value="1"/>
</dbReference>
<gene>
    <name evidence="5" type="ORF">HERILL_LOCUS5742</name>
</gene>
<reference evidence="5 6" key="1">
    <citation type="submission" date="2020-11" db="EMBL/GenBank/DDBJ databases">
        <authorList>
            <person name="Wallbank WR R."/>
            <person name="Pardo Diaz C."/>
            <person name="Kozak K."/>
            <person name="Martin S."/>
            <person name="Jiggins C."/>
            <person name="Moest M."/>
            <person name="Warren A I."/>
            <person name="Generalovic N T."/>
            <person name="Byers J.R.P. K."/>
            <person name="Montejo-Kovacevich G."/>
            <person name="Yen C E."/>
        </authorList>
    </citation>
    <scope>NUCLEOTIDE SEQUENCE [LARGE SCALE GENOMIC DNA]</scope>
</reference>
<accession>A0A7R8UKX3</accession>
<dbReference type="GO" id="GO:0042026">
    <property type="term" value="P:protein refolding"/>
    <property type="evidence" value="ECO:0007669"/>
    <property type="project" value="TreeGrafter"/>
</dbReference>